<dbReference type="EMBL" id="BPLQ01005945">
    <property type="protein sequence ID" value="GIY18769.1"/>
    <property type="molecule type" value="Genomic_DNA"/>
</dbReference>
<organism evidence="1 2">
    <name type="scientific">Caerostris darwini</name>
    <dbReference type="NCBI Taxonomy" id="1538125"/>
    <lineage>
        <taxon>Eukaryota</taxon>
        <taxon>Metazoa</taxon>
        <taxon>Ecdysozoa</taxon>
        <taxon>Arthropoda</taxon>
        <taxon>Chelicerata</taxon>
        <taxon>Arachnida</taxon>
        <taxon>Araneae</taxon>
        <taxon>Araneomorphae</taxon>
        <taxon>Entelegynae</taxon>
        <taxon>Araneoidea</taxon>
        <taxon>Araneidae</taxon>
        <taxon>Caerostris</taxon>
    </lineage>
</organism>
<name>A0AAV4RAF8_9ARAC</name>
<reference evidence="1 2" key="1">
    <citation type="submission" date="2021-06" db="EMBL/GenBank/DDBJ databases">
        <title>Caerostris darwini draft genome.</title>
        <authorList>
            <person name="Kono N."/>
            <person name="Arakawa K."/>
        </authorList>
    </citation>
    <scope>NUCLEOTIDE SEQUENCE [LARGE SCALE GENOMIC DNA]</scope>
</reference>
<proteinExistence type="predicted"/>
<sequence length="75" mass="8580">MASLSPFISEECAPRCVLERRWVKRRVCSSVIEILYRRKNPSVTVNSGNNGVHRIEPISVQFSAKRSYGTAQRRT</sequence>
<accession>A0AAV4RAF8</accession>
<protein>
    <recommendedName>
        <fullName evidence="3">Ribosomal protein S19</fullName>
    </recommendedName>
</protein>
<dbReference type="AlphaFoldDB" id="A0AAV4RAF8"/>
<keyword evidence="2" id="KW-1185">Reference proteome</keyword>
<gene>
    <name evidence="1" type="ORF">CDAR_23841</name>
</gene>
<evidence type="ECO:0008006" key="3">
    <source>
        <dbReference type="Google" id="ProtNLM"/>
    </source>
</evidence>
<evidence type="ECO:0000313" key="1">
    <source>
        <dbReference type="EMBL" id="GIY18769.1"/>
    </source>
</evidence>
<evidence type="ECO:0000313" key="2">
    <source>
        <dbReference type="Proteomes" id="UP001054837"/>
    </source>
</evidence>
<comment type="caution">
    <text evidence="1">The sequence shown here is derived from an EMBL/GenBank/DDBJ whole genome shotgun (WGS) entry which is preliminary data.</text>
</comment>
<dbReference type="Proteomes" id="UP001054837">
    <property type="component" value="Unassembled WGS sequence"/>
</dbReference>